<comment type="caution">
    <text evidence="4">The sequence shown here is derived from an EMBL/GenBank/DDBJ whole genome shotgun (WGS) entry which is preliminary data.</text>
</comment>
<evidence type="ECO:0000313" key="4">
    <source>
        <dbReference type="EMBL" id="MDX4956065.1"/>
    </source>
</evidence>
<dbReference type="Pfam" id="PF07811">
    <property type="entry name" value="TadE"/>
    <property type="match status" value="1"/>
</dbReference>
<evidence type="ECO:0000256" key="2">
    <source>
        <dbReference type="SAM" id="Phobius"/>
    </source>
</evidence>
<name>A0AAJ2R5K7_DELAC</name>
<dbReference type="EMBL" id="JAWWMZ010000009">
    <property type="protein sequence ID" value="MDX4956065.1"/>
    <property type="molecule type" value="Genomic_DNA"/>
</dbReference>
<keyword evidence="2" id="KW-0812">Transmembrane</keyword>
<evidence type="ECO:0000256" key="1">
    <source>
        <dbReference type="SAM" id="MobiDB-lite"/>
    </source>
</evidence>
<keyword evidence="2" id="KW-0472">Membrane</keyword>
<gene>
    <name evidence="4" type="ORF">SGN30_21820</name>
</gene>
<organism evidence="4 5">
    <name type="scientific">Delftia acidovorans</name>
    <name type="common">Pseudomonas acidovorans</name>
    <name type="synonym">Comamonas acidovorans</name>
    <dbReference type="NCBI Taxonomy" id="80866"/>
    <lineage>
        <taxon>Bacteria</taxon>
        <taxon>Pseudomonadati</taxon>
        <taxon>Pseudomonadota</taxon>
        <taxon>Betaproteobacteria</taxon>
        <taxon>Burkholderiales</taxon>
        <taxon>Comamonadaceae</taxon>
        <taxon>Delftia</taxon>
    </lineage>
</organism>
<sequence>MKLPLSRFAPSPSLASREGGIRATGDTRGAGLHRRLRGVAAVEFALIAGVMVMLLMGMFVYWRVLQAQQSLARATGDGARMVQHLAFGGMAGYNPAKPAERANILQATSDVVNQSLAASGIPAGTAPTQIQINWGTSQATLSVVYMLPPVLGQGLQVGSQTLGEPTRLESRSLIRLAPGS</sequence>
<keyword evidence="2" id="KW-1133">Transmembrane helix</keyword>
<dbReference type="AlphaFoldDB" id="A0AAJ2R5K7"/>
<feature type="transmembrane region" description="Helical" evidence="2">
    <location>
        <begin position="38"/>
        <end position="62"/>
    </location>
</feature>
<dbReference type="InterPro" id="IPR012495">
    <property type="entry name" value="TadE-like_dom"/>
</dbReference>
<evidence type="ECO:0000313" key="5">
    <source>
        <dbReference type="Proteomes" id="UP001287445"/>
    </source>
</evidence>
<accession>A0AAJ2R5K7</accession>
<dbReference type="Proteomes" id="UP001287445">
    <property type="component" value="Unassembled WGS sequence"/>
</dbReference>
<dbReference type="RefSeq" id="WP_319075440.1">
    <property type="nucleotide sequence ID" value="NZ_JAWWMZ010000009.1"/>
</dbReference>
<reference evidence="4" key="1">
    <citation type="submission" date="2023-11" db="EMBL/GenBank/DDBJ databases">
        <title>Identification and selenium tolerance of Delftia acidovorans R3-25.</title>
        <authorList>
            <person name="Zhang S."/>
            <person name="Liu Y."/>
            <person name="Guo Y."/>
        </authorList>
    </citation>
    <scope>NUCLEOTIDE SEQUENCE</scope>
    <source>
        <strain evidence="4">R3-25</strain>
    </source>
</reference>
<evidence type="ECO:0000259" key="3">
    <source>
        <dbReference type="Pfam" id="PF07811"/>
    </source>
</evidence>
<protein>
    <submittedName>
        <fullName evidence="4">TadE/TadG family type IV pilus assembly protein</fullName>
    </submittedName>
</protein>
<feature type="domain" description="TadE-like" evidence="3">
    <location>
        <begin position="38"/>
        <end position="80"/>
    </location>
</feature>
<proteinExistence type="predicted"/>
<feature type="region of interest" description="Disordered" evidence="1">
    <location>
        <begin position="1"/>
        <end position="27"/>
    </location>
</feature>